<keyword evidence="4" id="KW-1185">Reference proteome</keyword>
<evidence type="ECO:0000256" key="1">
    <source>
        <dbReference type="SAM" id="Phobius"/>
    </source>
</evidence>
<keyword evidence="1" id="KW-0472">Membrane</keyword>
<reference evidence="3" key="1">
    <citation type="submission" date="2022-06" db="EMBL/GenBank/DDBJ databases">
        <title>Complete genome sequences of two strains of the flax pathogen Septoria linicola.</title>
        <authorList>
            <person name="Lapalu N."/>
            <person name="Simon A."/>
            <person name="Demenou B."/>
            <person name="Paumier D."/>
            <person name="Guillot M.-P."/>
            <person name="Gout L."/>
            <person name="Valade R."/>
        </authorList>
    </citation>
    <scope>NUCLEOTIDE SEQUENCE</scope>
    <source>
        <strain evidence="3">SE15195</strain>
    </source>
</reference>
<keyword evidence="2" id="KW-0732">Signal</keyword>
<dbReference type="AlphaFoldDB" id="A0A9Q9B5C2"/>
<evidence type="ECO:0000313" key="3">
    <source>
        <dbReference type="EMBL" id="USW57778.1"/>
    </source>
</evidence>
<feature type="transmembrane region" description="Helical" evidence="1">
    <location>
        <begin position="33"/>
        <end position="51"/>
    </location>
</feature>
<organism evidence="3 4">
    <name type="scientific">Septoria linicola</name>
    <dbReference type="NCBI Taxonomy" id="215465"/>
    <lineage>
        <taxon>Eukaryota</taxon>
        <taxon>Fungi</taxon>
        <taxon>Dikarya</taxon>
        <taxon>Ascomycota</taxon>
        <taxon>Pezizomycotina</taxon>
        <taxon>Dothideomycetes</taxon>
        <taxon>Dothideomycetidae</taxon>
        <taxon>Mycosphaerellales</taxon>
        <taxon>Mycosphaerellaceae</taxon>
        <taxon>Septoria</taxon>
    </lineage>
</organism>
<evidence type="ECO:0000313" key="4">
    <source>
        <dbReference type="Proteomes" id="UP001056384"/>
    </source>
</evidence>
<evidence type="ECO:0008006" key="5">
    <source>
        <dbReference type="Google" id="ProtNLM"/>
    </source>
</evidence>
<dbReference type="Proteomes" id="UP001056384">
    <property type="component" value="Chromosome 10"/>
</dbReference>
<accession>A0A9Q9B5C2</accession>
<feature type="transmembrane region" description="Helical" evidence="1">
    <location>
        <begin position="58"/>
        <end position="78"/>
    </location>
</feature>
<name>A0A9Q9B5C2_9PEZI</name>
<gene>
    <name evidence="3" type="ORF">Slin15195_G110970</name>
</gene>
<evidence type="ECO:0000256" key="2">
    <source>
        <dbReference type="SAM" id="SignalP"/>
    </source>
</evidence>
<feature type="chain" id="PRO_5040203744" description="MARVEL domain-containing protein" evidence="2">
    <location>
        <begin position="20"/>
        <end position="179"/>
    </location>
</feature>
<feature type="signal peptide" evidence="2">
    <location>
        <begin position="1"/>
        <end position="19"/>
    </location>
</feature>
<dbReference type="EMBL" id="CP099427">
    <property type="protein sequence ID" value="USW57778.1"/>
    <property type="molecule type" value="Genomic_DNA"/>
</dbReference>
<proteinExistence type="predicted"/>
<protein>
    <recommendedName>
        <fullName evidence="5">MARVEL domain-containing protein</fullName>
    </recommendedName>
</protein>
<keyword evidence="1" id="KW-1133">Transmembrane helix</keyword>
<sequence length="179" mass="19439">MWGAFWMSIGLLYLLVATGQLEPHSIYTQFPELASWFVVLAAFTWSGAVAACARDLIIAALLFCLAIGTTIACCLFSSGNGTHAGIKVAAYFWMASSLLAWWRVTVYLIEEAYGGDSPVTRFFPIFRTPMEKRAPLVISGLGEPGVKRGVPKMVPESKLVSLSQCPEMKNGAERLSVPG</sequence>
<keyword evidence="1" id="KW-0812">Transmembrane</keyword>